<dbReference type="GO" id="GO:0043186">
    <property type="term" value="C:P granule"/>
    <property type="evidence" value="ECO:0007669"/>
    <property type="project" value="TreeGrafter"/>
</dbReference>
<proteinExistence type="predicted"/>
<dbReference type="PANTHER" id="PTHR22948:SF29">
    <property type="entry name" value="FI02030P-RELATED"/>
    <property type="match status" value="1"/>
</dbReference>
<dbReference type="Gene3D" id="3.30.1370.10">
    <property type="entry name" value="K Homology domain, type 1"/>
    <property type="match status" value="1"/>
</dbReference>
<reference evidence="3" key="1">
    <citation type="submission" date="2021-11" db="EMBL/GenBank/DDBJ databases">
        <authorList>
            <person name="Schell T."/>
        </authorList>
    </citation>
    <scope>NUCLEOTIDE SEQUENCE</scope>
    <source>
        <strain evidence="3">M5</strain>
    </source>
</reference>
<dbReference type="InterPro" id="IPR036612">
    <property type="entry name" value="KH_dom_type_1_sf"/>
</dbReference>
<dbReference type="EMBL" id="CAKKLH010000046">
    <property type="protein sequence ID" value="CAH0100870.1"/>
    <property type="molecule type" value="Genomic_DNA"/>
</dbReference>
<dbReference type="Pfam" id="PF00013">
    <property type="entry name" value="KH_1"/>
    <property type="match status" value="1"/>
</dbReference>
<dbReference type="GO" id="GO:0030719">
    <property type="term" value="P:P granule organization"/>
    <property type="evidence" value="ECO:0007669"/>
    <property type="project" value="TreeGrafter"/>
</dbReference>
<dbReference type="InterPro" id="IPR002999">
    <property type="entry name" value="Tudor"/>
</dbReference>
<evidence type="ECO:0000256" key="1">
    <source>
        <dbReference type="PROSITE-ProRule" id="PRU00117"/>
    </source>
</evidence>
<organism evidence="3 4">
    <name type="scientific">Daphnia galeata</name>
    <dbReference type="NCBI Taxonomy" id="27404"/>
    <lineage>
        <taxon>Eukaryota</taxon>
        <taxon>Metazoa</taxon>
        <taxon>Ecdysozoa</taxon>
        <taxon>Arthropoda</taxon>
        <taxon>Crustacea</taxon>
        <taxon>Branchiopoda</taxon>
        <taxon>Diplostraca</taxon>
        <taxon>Cladocera</taxon>
        <taxon>Anomopoda</taxon>
        <taxon>Daphniidae</taxon>
        <taxon>Daphnia</taxon>
    </lineage>
</organism>
<dbReference type="SMART" id="SM00322">
    <property type="entry name" value="KH"/>
    <property type="match status" value="1"/>
</dbReference>
<keyword evidence="4" id="KW-1185">Reference proteome</keyword>
<dbReference type="Gene3D" id="2.40.50.90">
    <property type="match status" value="1"/>
</dbReference>
<evidence type="ECO:0000259" key="2">
    <source>
        <dbReference type="PROSITE" id="PS50304"/>
    </source>
</evidence>
<comment type="caution">
    <text evidence="3">The sequence shown here is derived from an EMBL/GenBank/DDBJ whole genome shotgun (WGS) entry which is preliminary data.</text>
</comment>
<dbReference type="PROSITE" id="PS50084">
    <property type="entry name" value="KH_TYPE_1"/>
    <property type="match status" value="1"/>
</dbReference>
<dbReference type="Pfam" id="PF00567">
    <property type="entry name" value="TUDOR"/>
    <property type="match status" value="1"/>
</dbReference>
<protein>
    <recommendedName>
        <fullName evidence="2">Tudor domain-containing protein</fullName>
    </recommendedName>
</protein>
<dbReference type="GO" id="GO:0034587">
    <property type="term" value="P:piRNA processing"/>
    <property type="evidence" value="ECO:0007669"/>
    <property type="project" value="TreeGrafter"/>
</dbReference>
<dbReference type="PANTHER" id="PTHR22948">
    <property type="entry name" value="TUDOR DOMAIN CONTAINING PROTEIN"/>
    <property type="match status" value="1"/>
</dbReference>
<dbReference type="GO" id="GO:0003723">
    <property type="term" value="F:RNA binding"/>
    <property type="evidence" value="ECO:0007669"/>
    <property type="project" value="UniProtKB-UniRule"/>
</dbReference>
<dbReference type="PROSITE" id="PS50304">
    <property type="entry name" value="TUDOR"/>
    <property type="match status" value="1"/>
</dbReference>
<dbReference type="Proteomes" id="UP000789390">
    <property type="component" value="Unassembled WGS sequence"/>
</dbReference>
<dbReference type="OrthoDB" id="9995375at2759"/>
<evidence type="ECO:0000313" key="3">
    <source>
        <dbReference type="EMBL" id="CAH0100870.1"/>
    </source>
</evidence>
<evidence type="ECO:0000313" key="4">
    <source>
        <dbReference type="Proteomes" id="UP000789390"/>
    </source>
</evidence>
<dbReference type="InterPro" id="IPR035437">
    <property type="entry name" value="SNase_OB-fold_sf"/>
</dbReference>
<feature type="domain" description="Tudor" evidence="2">
    <location>
        <begin position="281"/>
        <end position="347"/>
    </location>
</feature>
<name>A0A8J2RJL7_9CRUS</name>
<dbReference type="SUPFAM" id="SSF63748">
    <property type="entry name" value="Tudor/PWWP/MBT"/>
    <property type="match status" value="1"/>
</dbReference>
<sequence>MSYDSLPSLKTLFATVTAGVTGTLVYHYMKTKFFAVNDEENIKVSVHVEVPQQTVAYLIGRGGNNIKHIEEETCTSISFIDPGGPCRLGVIRGSKEGVQLAKLQLLKCVEEYGQLETCEIFVSETTIAWLTSEESKKLREIAALSKTRIYIDGQEKPMSLLVRGTYHQIENARECLKTRLKEMAVEDVQLETDTSKNSMVNHVPNPVKTKSQLSERAIDFEILDPTSSDGFCEVMVSVVESPSKFFVQKCGTLSKDLDCLIDDMTEFYSKGDNRLQYAAPKIEIGNLVATLIPDDSCWYRAKVVSIEPDEESDEEETILSVNLVDFGDTVKVKQCYVASLRPDFLTIQFQSIECRMAYIQPKDGVEWSEKAIEVFETLTYCAHWKILMARVESHATVNDRNVYSLKLVDTNTETDIDIAAELVRLEFGCVVDQESSM</sequence>
<dbReference type="InterPro" id="IPR004087">
    <property type="entry name" value="KH_dom"/>
</dbReference>
<dbReference type="InterPro" id="IPR004088">
    <property type="entry name" value="KH_dom_type_1"/>
</dbReference>
<gene>
    <name evidence="3" type="ORF">DGAL_LOCUS3158</name>
</gene>
<dbReference type="Gene3D" id="2.30.30.140">
    <property type="match status" value="1"/>
</dbReference>
<dbReference type="SUPFAM" id="SSF54791">
    <property type="entry name" value="Eukaryotic type KH-domain (KH-domain type I)"/>
    <property type="match status" value="1"/>
</dbReference>
<dbReference type="SMART" id="SM00333">
    <property type="entry name" value="TUDOR"/>
    <property type="match status" value="1"/>
</dbReference>
<keyword evidence="1" id="KW-0694">RNA-binding</keyword>
<dbReference type="GO" id="GO:0007283">
    <property type="term" value="P:spermatogenesis"/>
    <property type="evidence" value="ECO:0007669"/>
    <property type="project" value="TreeGrafter"/>
</dbReference>
<dbReference type="CDD" id="cd00105">
    <property type="entry name" value="KH-I"/>
    <property type="match status" value="1"/>
</dbReference>
<dbReference type="AlphaFoldDB" id="A0A8J2RJL7"/>
<accession>A0A8J2RJL7</accession>
<dbReference type="GO" id="GO:0005739">
    <property type="term" value="C:mitochondrion"/>
    <property type="evidence" value="ECO:0007669"/>
    <property type="project" value="UniProtKB-ARBA"/>
</dbReference>
<dbReference type="InterPro" id="IPR050621">
    <property type="entry name" value="Tudor_domain_containing"/>
</dbReference>